<dbReference type="Proteomes" id="UP000186391">
    <property type="component" value="Unassembled WGS sequence"/>
</dbReference>
<dbReference type="EMBL" id="MRCA01000031">
    <property type="protein sequence ID" value="OKH10790.1"/>
    <property type="molecule type" value="Genomic_DNA"/>
</dbReference>
<organism evidence="1 2">
    <name type="scientific">Fischerella major NIES-592</name>
    <dbReference type="NCBI Taxonomy" id="210994"/>
    <lineage>
        <taxon>Bacteria</taxon>
        <taxon>Bacillati</taxon>
        <taxon>Cyanobacteriota</taxon>
        <taxon>Cyanophyceae</taxon>
        <taxon>Nostocales</taxon>
        <taxon>Hapalosiphonaceae</taxon>
        <taxon>Fischerella</taxon>
    </lineage>
</organism>
<keyword evidence="2" id="KW-1185">Reference proteome</keyword>
<accession>A0A1U7GSK3</accession>
<gene>
    <name evidence="1" type="ORF">NIES592_23905</name>
</gene>
<evidence type="ECO:0000313" key="2">
    <source>
        <dbReference type="Proteomes" id="UP000186391"/>
    </source>
</evidence>
<protein>
    <submittedName>
        <fullName evidence="1">Uncharacterized protein</fullName>
    </submittedName>
</protein>
<comment type="caution">
    <text evidence="1">The sequence shown here is derived from an EMBL/GenBank/DDBJ whole genome shotgun (WGS) entry which is preliminary data.</text>
</comment>
<reference evidence="1 2" key="1">
    <citation type="submission" date="2016-11" db="EMBL/GenBank/DDBJ databases">
        <title>Draft Genome Sequences of Nine Cyanobacterial Strains from Diverse Habitats.</title>
        <authorList>
            <person name="Zhu T."/>
            <person name="Hou S."/>
            <person name="Lu X."/>
            <person name="Hess W.R."/>
        </authorList>
    </citation>
    <scope>NUCLEOTIDE SEQUENCE [LARGE SCALE GENOMIC DNA]</scope>
    <source>
        <strain evidence="1 2">NIES-592</strain>
    </source>
</reference>
<proteinExistence type="predicted"/>
<dbReference type="AlphaFoldDB" id="A0A1U7GSK3"/>
<dbReference type="RefSeq" id="WP_073557128.1">
    <property type="nucleotide sequence ID" value="NZ_MRCA01000031.1"/>
</dbReference>
<dbReference type="OrthoDB" id="9796370at2"/>
<sequence length="423" mass="47989">MIPSKWVDATDLMRWADRLDARARLPQLLRLLIHATVQHPHRVGLPSGESIQMGGWDGIVDAPEGNSFVPNGYSVWELGVNKDVKGKADDDYDKRVKNPLGVVPAETTFVFVTPRRWANKDEWERNKKSEGIWTDVRAYDADDLEQWLEKAPAVHAWLARLMGKWPEEAQDIGSFWDEWKNSTSPVMNTQLHLVGREKEVEEIHSWLQGETSKLTIQADTREEVIALLAAVIHQMPEEQSIKYLSRCIIVKSESSWRYFASTQESLILIPDFEQPKFLPREHHILIPLGKEINPAKDGAVLSRSNKTDFKQALVDMGISEERAYKLTKDSKKNINVLRRLIAVAPEIHTSNWAKPENARALIPILLAGAWDDSKEGDREAISKLAGKPYAEVIADMSRWKESSDPPPVKIHGIFYHDSLSGTT</sequence>
<evidence type="ECO:0000313" key="1">
    <source>
        <dbReference type="EMBL" id="OKH10790.1"/>
    </source>
</evidence>
<name>A0A1U7GSK3_9CYAN</name>